<dbReference type="PANTHER" id="PTHR42845:SF2">
    <property type="entry name" value="F420-NON-REDUCING HYDROGENASE VHU SUBUNIT G"/>
    <property type="match status" value="1"/>
</dbReference>
<dbReference type="InterPro" id="IPR037024">
    <property type="entry name" value="NiFe_Hase_small_N_sf"/>
</dbReference>
<organism evidence="4 5">
    <name type="scientific">Candidatus Buchananbacteria bacterium RIFCSPHIGHO2_02_FULL_45_11b</name>
    <dbReference type="NCBI Taxonomy" id="1797541"/>
    <lineage>
        <taxon>Bacteria</taxon>
        <taxon>Candidatus Buchananiibacteriota</taxon>
    </lineage>
</organism>
<evidence type="ECO:0000256" key="2">
    <source>
        <dbReference type="SAM" id="MobiDB-lite"/>
    </source>
</evidence>
<dbReference type="SUPFAM" id="SSF56770">
    <property type="entry name" value="HydA/Nqo6-like"/>
    <property type="match status" value="1"/>
</dbReference>
<dbReference type="GO" id="GO:0051536">
    <property type="term" value="F:iron-sulfur cluster binding"/>
    <property type="evidence" value="ECO:0007669"/>
    <property type="project" value="InterPro"/>
</dbReference>
<comment type="caution">
    <text evidence="4">The sequence shown here is derived from an EMBL/GenBank/DDBJ whole genome shotgun (WGS) entry which is preliminary data.</text>
</comment>
<evidence type="ECO:0000256" key="1">
    <source>
        <dbReference type="ARBA" id="ARBA00023002"/>
    </source>
</evidence>
<dbReference type="AlphaFoldDB" id="A0A1G1YK03"/>
<reference evidence="4 5" key="1">
    <citation type="journal article" date="2016" name="Nat. Commun.">
        <title>Thousands of microbial genomes shed light on interconnected biogeochemical processes in an aquifer system.</title>
        <authorList>
            <person name="Anantharaman K."/>
            <person name="Brown C.T."/>
            <person name="Hug L.A."/>
            <person name="Sharon I."/>
            <person name="Castelle C.J."/>
            <person name="Probst A.J."/>
            <person name="Thomas B.C."/>
            <person name="Singh A."/>
            <person name="Wilkins M.J."/>
            <person name="Karaoz U."/>
            <person name="Brodie E.L."/>
            <person name="Williams K.H."/>
            <person name="Hubbard S.S."/>
            <person name="Banfield J.F."/>
        </authorList>
    </citation>
    <scope>NUCLEOTIDE SEQUENCE [LARGE SCALE GENOMIC DNA]</scope>
</reference>
<keyword evidence="1" id="KW-0560">Oxidoreductase</keyword>
<dbReference type="InterPro" id="IPR051349">
    <property type="entry name" value="Hydrogenase_assoc-protein"/>
</dbReference>
<dbReference type="EMBL" id="MHIK01000003">
    <property type="protein sequence ID" value="OGY52675.1"/>
    <property type="molecule type" value="Genomic_DNA"/>
</dbReference>
<evidence type="ECO:0000313" key="4">
    <source>
        <dbReference type="EMBL" id="OGY52675.1"/>
    </source>
</evidence>
<sequence>MKTIKQLNKKTRKPASPAKRGEQKSKKINKPKVAIVGLTCCEGCEFAILDLGEKFLELAKRIDLVHWRFIKDDPEKIGPYDICFVEGSAVTKDNVRLLKKLRKNSGQLIVLGNCAHFGGIHRMKNWVGRYKALGEVYEEPEGIDNLDILPISEIVKVDFTIPTCPINGEEFLDIVLQILAGKKPQIRQNPVCLECQASGYECLLQKGEICCGPVILGGCNAVCLKSKQACWGCRGLLEEPDVDKFVKNCFLTGHSAAAVKKVLEVFGVKDDWINQAQKEWRGGKTETGLVKVKRAINRAGKS</sequence>
<evidence type="ECO:0000313" key="5">
    <source>
        <dbReference type="Proteomes" id="UP000178501"/>
    </source>
</evidence>
<dbReference type="Pfam" id="PF01058">
    <property type="entry name" value="Oxidored_q6"/>
    <property type="match status" value="1"/>
</dbReference>
<protein>
    <recommendedName>
        <fullName evidence="3">NADH:ubiquinone oxidoreductase-like 20kDa subunit domain-containing protein</fullName>
    </recommendedName>
</protein>
<gene>
    <name evidence="4" type="ORF">A3J65_00205</name>
</gene>
<dbReference type="PANTHER" id="PTHR42845">
    <property type="entry name" value="COENZYME F420-REDUCING HYDROGENASE, GAMMA SUBUNIT"/>
    <property type="match status" value="1"/>
</dbReference>
<dbReference type="InterPro" id="IPR006137">
    <property type="entry name" value="NADH_UbQ_OxRdtase-like_20kDa"/>
</dbReference>
<feature type="domain" description="NADH:ubiquinone oxidoreductase-like 20kDa subunit" evidence="3">
    <location>
        <begin position="41"/>
        <end position="177"/>
    </location>
</feature>
<dbReference type="GO" id="GO:0016491">
    <property type="term" value="F:oxidoreductase activity"/>
    <property type="evidence" value="ECO:0007669"/>
    <property type="project" value="UniProtKB-KW"/>
</dbReference>
<dbReference type="Proteomes" id="UP000178501">
    <property type="component" value="Unassembled WGS sequence"/>
</dbReference>
<dbReference type="Gene3D" id="3.40.50.700">
    <property type="entry name" value="NADH:ubiquinone oxidoreductase-like, 20kDa subunit"/>
    <property type="match status" value="1"/>
</dbReference>
<name>A0A1G1YK03_9BACT</name>
<feature type="region of interest" description="Disordered" evidence="2">
    <location>
        <begin position="1"/>
        <end position="26"/>
    </location>
</feature>
<evidence type="ECO:0000259" key="3">
    <source>
        <dbReference type="Pfam" id="PF01058"/>
    </source>
</evidence>
<proteinExistence type="predicted"/>
<accession>A0A1G1YK03</accession>